<reference evidence="2 3" key="1">
    <citation type="journal article" date="2011" name="Microbiology">
        <title>Transcriptome response to different carbon sources in Acetobacter aceti.</title>
        <authorList>
            <person name="Sakurai K."/>
            <person name="Arai H."/>
            <person name="Ishii M."/>
            <person name="Igarashi Y."/>
        </authorList>
    </citation>
    <scope>NUCLEOTIDE SEQUENCE [LARGE SCALE GENOMIC DNA]</scope>
    <source>
        <strain evidence="2 3">NBRC 14818</strain>
    </source>
</reference>
<accession>A0AB33IE87</accession>
<organism evidence="2 3">
    <name type="scientific">Acetobacter aceti NBRC 14818</name>
    <dbReference type="NCBI Taxonomy" id="887700"/>
    <lineage>
        <taxon>Bacteria</taxon>
        <taxon>Pseudomonadati</taxon>
        <taxon>Pseudomonadota</taxon>
        <taxon>Alphaproteobacteria</taxon>
        <taxon>Acetobacterales</taxon>
        <taxon>Acetobacteraceae</taxon>
        <taxon>Acetobacter</taxon>
        <taxon>Acetobacter subgen. Acetobacter</taxon>
    </lineage>
</organism>
<sequence>MKKTKIVELRIQAMSPALKAGSVSAANAAGMRRNEQDRKNTKDRKGMARLWSYVWKE</sequence>
<dbReference type="AlphaFoldDB" id="A0AB33IE87"/>
<feature type="region of interest" description="Disordered" evidence="1">
    <location>
        <begin position="25"/>
        <end position="44"/>
    </location>
</feature>
<evidence type="ECO:0000313" key="3">
    <source>
        <dbReference type="Proteomes" id="UP000516424"/>
    </source>
</evidence>
<gene>
    <name evidence="2" type="ORF">EMQ_1939</name>
</gene>
<protein>
    <submittedName>
        <fullName evidence="2">Uncharacterized protein</fullName>
    </submittedName>
</protein>
<dbReference type="Proteomes" id="UP000516424">
    <property type="component" value="Chromosome"/>
</dbReference>
<keyword evidence="3" id="KW-1185">Reference proteome</keyword>
<evidence type="ECO:0000256" key="1">
    <source>
        <dbReference type="SAM" id="MobiDB-lite"/>
    </source>
</evidence>
<proteinExistence type="predicted"/>
<dbReference type="EMBL" id="AP023410">
    <property type="protein sequence ID" value="BCK76333.1"/>
    <property type="molecule type" value="Genomic_DNA"/>
</dbReference>
<evidence type="ECO:0000313" key="2">
    <source>
        <dbReference type="EMBL" id="BCK76333.1"/>
    </source>
</evidence>
<feature type="compositionally biased region" description="Basic and acidic residues" evidence="1">
    <location>
        <begin position="32"/>
        <end position="44"/>
    </location>
</feature>
<name>A0AB33IE87_ACEAC</name>